<protein>
    <submittedName>
        <fullName evidence="1">Predicted protein</fullName>
    </submittedName>
</protein>
<evidence type="ECO:0000313" key="2">
    <source>
        <dbReference type="Proteomes" id="UP000001194"/>
    </source>
</evidence>
<reference evidence="1 2" key="1">
    <citation type="journal article" date="2008" name="Nature">
        <title>The genome of Laccaria bicolor provides insights into mycorrhizal symbiosis.</title>
        <authorList>
            <person name="Martin F."/>
            <person name="Aerts A."/>
            <person name="Ahren D."/>
            <person name="Brun A."/>
            <person name="Danchin E.G.J."/>
            <person name="Duchaussoy F."/>
            <person name="Gibon J."/>
            <person name="Kohler A."/>
            <person name="Lindquist E."/>
            <person name="Pereda V."/>
            <person name="Salamov A."/>
            <person name="Shapiro H.J."/>
            <person name="Wuyts J."/>
            <person name="Blaudez D."/>
            <person name="Buee M."/>
            <person name="Brokstein P."/>
            <person name="Canbaeck B."/>
            <person name="Cohen D."/>
            <person name="Courty P.E."/>
            <person name="Coutinho P.M."/>
            <person name="Delaruelle C."/>
            <person name="Detter J.C."/>
            <person name="Deveau A."/>
            <person name="DiFazio S."/>
            <person name="Duplessis S."/>
            <person name="Fraissinet-Tachet L."/>
            <person name="Lucic E."/>
            <person name="Frey-Klett P."/>
            <person name="Fourrey C."/>
            <person name="Feussner I."/>
            <person name="Gay G."/>
            <person name="Grimwood J."/>
            <person name="Hoegger P.J."/>
            <person name="Jain P."/>
            <person name="Kilaru S."/>
            <person name="Labbe J."/>
            <person name="Lin Y.C."/>
            <person name="Legue V."/>
            <person name="Le Tacon F."/>
            <person name="Marmeisse R."/>
            <person name="Melayah D."/>
            <person name="Montanini B."/>
            <person name="Muratet M."/>
            <person name="Nehls U."/>
            <person name="Niculita-Hirzel H."/>
            <person name="Oudot-Le Secq M.P."/>
            <person name="Peter M."/>
            <person name="Quesneville H."/>
            <person name="Rajashekar B."/>
            <person name="Reich M."/>
            <person name="Rouhier N."/>
            <person name="Schmutz J."/>
            <person name="Yin T."/>
            <person name="Chalot M."/>
            <person name="Henrissat B."/>
            <person name="Kuees U."/>
            <person name="Lucas S."/>
            <person name="Van de Peer Y."/>
            <person name="Podila G.K."/>
            <person name="Polle A."/>
            <person name="Pukkila P.J."/>
            <person name="Richardson P.M."/>
            <person name="Rouze P."/>
            <person name="Sanders I.R."/>
            <person name="Stajich J.E."/>
            <person name="Tunlid A."/>
            <person name="Tuskan G."/>
            <person name="Grigoriev I.V."/>
        </authorList>
    </citation>
    <scope>NUCLEOTIDE SEQUENCE [LARGE SCALE GENOMIC DNA]</scope>
    <source>
        <strain evidence="2">S238N-H82 / ATCC MYA-4686</strain>
    </source>
</reference>
<accession>B0DBC5</accession>
<dbReference type="KEGG" id="lbc:LACBIDRAFT_327160"/>
<dbReference type="AlphaFoldDB" id="B0DBC5"/>
<dbReference type="Proteomes" id="UP000001194">
    <property type="component" value="Unassembled WGS sequence"/>
</dbReference>
<dbReference type="InParanoid" id="B0DBC5"/>
<gene>
    <name evidence="1" type="ORF">LACBIDRAFT_327160</name>
</gene>
<organism evidence="2">
    <name type="scientific">Laccaria bicolor (strain S238N-H82 / ATCC MYA-4686)</name>
    <name type="common">Bicoloured deceiver</name>
    <name type="synonym">Laccaria laccata var. bicolor</name>
    <dbReference type="NCBI Taxonomy" id="486041"/>
    <lineage>
        <taxon>Eukaryota</taxon>
        <taxon>Fungi</taxon>
        <taxon>Dikarya</taxon>
        <taxon>Basidiomycota</taxon>
        <taxon>Agaricomycotina</taxon>
        <taxon>Agaricomycetes</taxon>
        <taxon>Agaricomycetidae</taxon>
        <taxon>Agaricales</taxon>
        <taxon>Agaricineae</taxon>
        <taxon>Hydnangiaceae</taxon>
        <taxon>Laccaria</taxon>
    </lineage>
</organism>
<dbReference type="RefSeq" id="XP_001881237.1">
    <property type="nucleotide sequence ID" value="XM_001881202.1"/>
</dbReference>
<keyword evidence="2" id="KW-1185">Reference proteome</keyword>
<evidence type="ECO:0000313" key="1">
    <source>
        <dbReference type="EMBL" id="EDR08167.1"/>
    </source>
</evidence>
<name>B0DBC5_LACBS</name>
<sequence>MLVPQTVKNIPRLYFTPKSIHPVISQFSRRFYENLQAFPFLHNVILDSGVRERWQGVYASPDLWLFEVFQAEEAWNWKSGEWSRRSEAFLHSLRIQAVQRTNLDPSFNVTSKVPT</sequence>
<dbReference type="HOGENOM" id="CLU_2109449_0_0_1"/>
<dbReference type="EMBL" id="DS547102">
    <property type="protein sequence ID" value="EDR08167.1"/>
    <property type="molecule type" value="Genomic_DNA"/>
</dbReference>
<proteinExistence type="predicted"/>
<dbReference type="GeneID" id="6076732"/>